<reference evidence="1" key="3">
    <citation type="journal article" date="2017" name="Nature">
        <title>Genome sequence of the progenitor of the wheat D genome Aegilops tauschii.</title>
        <authorList>
            <person name="Luo M.C."/>
            <person name="Gu Y.Q."/>
            <person name="Puiu D."/>
            <person name="Wang H."/>
            <person name="Twardziok S.O."/>
            <person name="Deal K.R."/>
            <person name="Huo N."/>
            <person name="Zhu T."/>
            <person name="Wang L."/>
            <person name="Wang Y."/>
            <person name="McGuire P.E."/>
            <person name="Liu S."/>
            <person name="Long H."/>
            <person name="Ramasamy R.K."/>
            <person name="Rodriguez J.C."/>
            <person name="Van S.L."/>
            <person name="Yuan L."/>
            <person name="Wang Z."/>
            <person name="Xia Z."/>
            <person name="Xiao L."/>
            <person name="Anderson O.D."/>
            <person name="Ouyang S."/>
            <person name="Liang Y."/>
            <person name="Zimin A.V."/>
            <person name="Pertea G."/>
            <person name="Qi P."/>
            <person name="Bennetzen J.L."/>
            <person name="Dai X."/>
            <person name="Dawson M.W."/>
            <person name="Muller H.G."/>
            <person name="Kugler K."/>
            <person name="Rivarola-Duarte L."/>
            <person name="Spannagl M."/>
            <person name="Mayer K.F.X."/>
            <person name="Lu F.H."/>
            <person name="Bevan M.W."/>
            <person name="Leroy P."/>
            <person name="Li P."/>
            <person name="You F.M."/>
            <person name="Sun Q."/>
            <person name="Liu Z."/>
            <person name="Lyons E."/>
            <person name="Wicker T."/>
            <person name="Salzberg S.L."/>
            <person name="Devos K.M."/>
            <person name="Dvorak J."/>
        </authorList>
    </citation>
    <scope>NUCLEOTIDE SEQUENCE [LARGE SCALE GENOMIC DNA]</scope>
    <source>
        <strain evidence="1">cv. AL8/78</strain>
    </source>
</reference>
<reference evidence="1" key="5">
    <citation type="journal article" date="2021" name="G3 (Bethesda)">
        <title>Aegilops tauschii genome assembly Aet v5.0 features greater sequence contiguity and improved annotation.</title>
        <authorList>
            <person name="Wang L."/>
            <person name="Zhu T."/>
            <person name="Rodriguez J.C."/>
            <person name="Deal K.R."/>
            <person name="Dubcovsky J."/>
            <person name="McGuire P.E."/>
            <person name="Lux T."/>
            <person name="Spannagl M."/>
            <person name="Mayer K.F.X."/>
            <person name="Baldrich P."/>
            <person name="Meyers B.C."/>
            <person name="Huo N."/>
            <person name="Gu Y.Q."/>
            <person name="Zhou H."/>
            <person name="Devos K.M."/>
            <person name="Bennetzen J.L."/>
            <person name="Unver T."/>
            <person name="Budak H."/>
            <person name="Gulick P.J."/>
            <person name="Galiba G."/>
            <person name="Kalapos B."/>
            <person name="Nelson D.R."/>
            <person name="Li P."/>
            <person name="You F.M."/>
            <person name="Luo M.C."/>
            <person name="Dvorak J."/>
        </authorList>
    </citation>
    <scope>NUCLEOTIDE SEQUENCE [LARGE SCALE GENOMIC DNA]</scope>
    <source>
        <strain evidence="1">cv. AL8/78</strain>
    </source>
</reference>
<reference evidence="1" key="4">
    <citation type="submission" date="2019-03" db="UniProtKB">
        <authorList>
            <consortium name="EnsemblPlants"/>
        </authorList>
    </citation>
    <scope>IDENTIFICATION</scope>
</reference>
<dbReference type="Gramene" id="AET6Gv20430400.7">
    <property type="protein sequence ID" value="AET6Gv20430400.7"/>
    <property type="gene ID" value="AET6Gv20430400"/>
</dbReference>
<proteinExistence type="predicted"/>
<reference evidence="2" key="1">
    <citation type="journal article" date="2014" name="Science">
        <title>Ancient hybridizations among the ancestral genomes of bread wheat.</title>
        <authorList>
            <consortium name="International Wheat Genome Sequencing Consortium,"/>
            <person name="Marcussen T."/>
            <person name="Sandve S.R."/>
            <person name="Heier L."/>
            <person name="Spannagl M."/>
            <person name="Pfeifer M."/>
            <person name="Jakobsen K.S."/>
            <person name="Wulff B.B."/>
            <person name="Steuernagel B."/>
            <person name="Mayer K.F."/>
            <person name="Olsen O.A."/>
        </authorList>
    </citation>
    <scope>NUCLEOTIDE SEQUENCE [LARGE SCALE GENOMIC DNA]</scope>
    <source>
        <strain evidence="2">cv. AL8/78</strain>
    </source>
</reference>
<dbReference type="Gramene" id="AET6Gv20430400.9">
    <property type="protein sequence ID" value="AET6Gv20430400.9"/>
    <property type="gene ID" value="AET6Gv20430400"/>
</dbReference>
<keyword evidence="2" id="KW-1185">Reference proteome</keyword>
<dbReference type="EnsemblPlants" id="AET6Gv20430400.9">
    <property type="protein sequence ID" value="AET6Gv20430400.9"/>
    <property type="gene ID" value="AET6Gv20430400"/>
</dbReference>
<dbReference type="Proteomes" id="UP000015105">
    <property type="component" value="Chromosome 6D"/>
</dbReference>
<protein>
    <submittedName>
        <fullName evidence="1">Uncharacterized protein</fullName>
    </submittedName>
</protein>
<dbReference type="Gramene" id="AET6Gv20430400.10">
    <property type="protein sequence ID" value="AET6Gv20430400.10"/>
    <property type="gene ID" value="AET6Gv20430400"/>
</dbReference>
<dbReference type="EnsemblPlants" id="AET6Gv20430400.15">
    <property type="protein sequence ID" value="AET6Gv20430400.15"/>
    <property type="gene ID" value="AET6Gv20430400"/>
</dbReference>
<evidence type="ECO:0000313" key="2">
    <source>
        <dbReference type="Proteomes" id="UP000015105"/>
    </source>
</evidence>
<dbReference type="EnsemblPlants" id="AET6Gv20430400.7">
    <property type="protein sequence ID" value="AET6Gv20430400.7"/>
    <property type="gene ID" value="AET6Gv20430400"/>
</dbReference>
<dbReference type="Gramene" id="AET6Gv20430400.15">
    <property type="protein sequence ID" value="AET6Gv20430400.15"/>
    <property type="gene ID" value="AET6Gv20430400"/>
</dbReference>
<sequence length="83" mass="9452">MVTILSVMIKFFVSKSHFLNNKIDHTNLSVMQVLDFPGIDQIPVKHIGKHWTKDTRVVLPEHLAHLQKDKISVNSITFGCSNL</sequence>
<organism evidence="1 2">
    <name type="scientific">Aegilops tauschii subsp. strangulata</name>
    <name type="common">Goatgrass</name>
    <dbReference type="NCBI Taxonomy" id="200361"/>
    <lineage>
        <taxon>Eukaryota</taxon>
        <taxon>Viridiplantae</taxon>
        <taxon>Streptophyta</taxon>
        <taxon>Embryophyta</taxon>
        <taxon>Tracheophyta</taxon>
        <taxon>Spermatophyta</taxon>
        <taxon>Magnoliopsida</taxon>
        <taxon>Liliopsida</taxon>
        <taxon>Poales</taxon>
        <taxon>Poaceae</taxon>
        <taxon>BOP clade</taxon>
        <taxon>Pooideae</taxon>
        <taxon>Triticodae</taxon>
        <taxon>Triticeae</taxon>
        <taxon>Triticinae</taxon>
        <taxon>Aegilops</taxon>
    </lineage>
</organism>
<dbReference type="AlphaFoldDB" id="A0A453NNQ5"/>
<dbReference type="Gramene" id="AET6Gv20430400.16">
    <property type="protein sequence ID" value="AET6Gv20430400.16"/>
    <property type="gene ID" value="AET6Gv20430400"/>
</dbReference>
<accession>A0A453NNQ5</accession>
<dbReference type="Gramene" id="AET6Gv20430400.3">
    <property type="protein sequence ID" value="AET6Gv20430400.3"/>
    <property type="gene ID" value="AET6Gv20430400"/>
</dbReference>
<reference evidence="2" key="2">
    <citation type="journal article" date="2017" name="Nat. Plants">
        <title>The Aegilops tauschii genome reveals multiple impacts of transposons.</title>
        <authorList>
            <person name="Zhao G."/>
            <person name="Zou C."/>
            <person name="Li K."/>
            <person name="Wang K."/>
            <person name="Li T."/>
            <person name="Gao L."/>
            <person name="Zhang X."/>
            <person name="Wang H."/>
            <person name="Yang Z."/>
            <person name="Liu X."/>
            <person name="Jiang W."/>
            <person name="Mao L."/>
            <person name="Kong X."/>
            <person name="Jiao Y."/>
            <person name="Jia J."/>
        </authorList>
    </citation>
    <scope>NUCLEOTIDE SEQUENCE [LARGE SCALE GENOMIC DNA]</scope>
    <source>
        <strain evidence="2">cv. AL8/78</strain>
    </source>
</reference>
<name>A0A453NNQ5_AEGTS</name>
<dbReference type="EnsemblPlants" id="AET6Gv20430400.16">
    <property type="protein sequence ID" value="AET6Gv20430400.16"/>
    <property type="gene ID" value="AET6Gv20430400"/>
</dbReference>
<evidence type="ECO:0000313" key="1">
    <source>
        <dbReference type="EnsemblPlants" id="AET6Gv20430400.10"/>
    </source>
</evidence>
<dbReference type="EnsemblPlants" id="AET6Gv20430400.10">
    <property type="protein sequence ID" value="AET6Gv20430400.10"/>
    <property type="gene ID" value="AET6Gv20430400"/>
</dbReference>
<dbReference type="EnsemblPlants" id="AET6Gv20430400.3">
    <property type="protein sequence ID" value="AET6Gv20430400.3"/>
    <property type="gene ID" value="AET6Gv20430400"/>
</dbReference>